<evidence type="ECO:0000313" key="4">
    <source>
        <dbReference type="EMBL" id="RQM15173.1"/>
    </source>
</evidence>
<feature type="region of interest" description="Disordered" evidence="1">
    <location>
        <begin position="202"/>
        <end position="221"/>
    </location>
</feature>
<evidence type="ECO:0000256" key="1">
    <source>
        <dbReference type="SAM" id="MobiDB-lite"/>
    </source>
</evidence>
<feature type="chain" id="PRO_5036085740" evidence="2">
    <location>
        <begin position="21"/>
        <end position="355"/>
    </location>
</feature>
<reference evidence="5 6" key="1">
    <citation type="submission" date="2018-06" db="EMBL/GenBank/DDBJ databases">
        <title>Comparative genomics of downy mildews reveals potential adaptations to biotrophy.</title>
        <authorList>
            <person name="Fletcher K."/>
            <person name="Klosterman S.J."/>
            <person name="Derevnina L."/>
            <person name="Martin F."/>
            <person name="Koike S."/>
            <person name="Reyes Chin-Wo S."/>
            <person name="Mou B."/>
            <person name="Michelmore R."/>
        </authorList>
    </citation>
    <scope>NUCLEOTIDE SEQUENCE [LARGE SCALE GENOMIC DNA]</scope>
    <source>
        <strain evidence="4 6">R13</strain>
        <strain evidence="3 5">R14</strain>
    </source>
</reference>
<dbReference type="EMBL" id="QKXF01000166">
    <property type="protein sequence ID" value="RQM15173.1"/>
    <property type="molecule type" value="Genomic_DNA"/>
</dbReference>
<feature type="compositionally biased region" description="Polar residues" evidence="1">
    <location>
        <begin position="166"/>
        <end position="183"/>
    </location>
</feature>
<keyword evidence="2" id="KW-0732">Signal</keyword>
<name>A0A3M6VD83_9STRA</name>
<protein>
    <submittedName>
        <fullName evidence="3">Uncharacterized protein</fullName>
    </submittedName>
</protein>
<dbReference type="Proteomes" id="UP000282087">
    <property type="component" value="Unassembled WGS sequence"/>
</dbReference>
<dbReference type="OrthoDB" id="167778at2759"/>
<gene>
    <name evidence="4" type="ORF">DD237_005625</name>
    <name evidence="3" type="ORF">DD238_005025</name>
</gene>
<feature type="compositionally biased region" description="Basic and acidic residues" evidence="1">
    <location>
        <begin position="267"/>
        <end position="290"/>
    </location>
</feature>
<sequence>MVNLNVSLILVAIAVAPVLANYSSTTAVRATSSNVISRNSANSSKIIKAISTEHGACKQDAEMPDSCDGSNGWYPLSVVGREGYYCTHGPICTGEFGNCPGPHNDLIYGSTCVSLTERTHGCVPNTECPTTRSKADTPTTSSIAANCMVTPDTPSHKLSPVKSEDATYTSQENTGQPTLQTEAPVTAPPTLEETPFIAQAPATVPPTSTESGTFSLPLTIDTESPTEIPTLYATFKPETQSVIDGEFKETQRILDAGASTYVLASDPKAEFPDSEDASARSETPYDRESSEGPLASTNTKDLATVASETDAPDSDAPETDAPDSDAPETDAPETDAPEIEVLTISTLSAPLLRRN</sequence>
<dbReference type="Proteomes" id="UP000286097">
    <property type="component" value="Unassembled WGS sequence"/>
</dbReference>
<dbReference type="AlphaFoldDB" id="A0A3M6VD83"/>
<dbReference type="VEuPathDB" id="FungiDB:DD237_005625"/>
<organism evidence="3 5">
    <name type="scientific">Peronospora effusa</name>
    <dbReference type="NCBI Taxonomy" id="542832"/>
    <lineage>
        <taxon>Eukaryota</taxon>
        <taxon>Sar</taxon>
        <taxon>Stramenopiles</taxon>
        <taxon>Oomycota</taxon>
        <taxon>Peronosporomycetes</taxon>
        <taxon>Peronosporales</taxon>
        <taxon>Peronosporaceae</taxon>
        <taxon>Peronospora</taxon>
    </lineage>
</organism>
<evidence type="ECO:0000313" key="6">
    <source>
        <dbReference type="Proteomes" id="UP000286097"/>
    </source>
</evidence>
<feature type="region of interest" description="Disordered" evidence="1">
    <location>
        <begin position="145"/>
        <end position="183"/>
    </location>
</feature>
<keyword evidence="5" id="KW-1185">Reference proteome</keyword>
<evidence type="ECO:0000313" key="5">
    <source>
        <dbReference type="Proteomes" id="UP000282087"/>
    </source>
</evidence>
<dbReference type="STRING" id="542832.A0A3M6VD83"/>
<feature type="region of interest" description="Disordered" evidence="1">
    <location>
        <begin position="265"/>
        <end position="355"/>
    </location>
</feature>
<feature type="compositionally biased region" description="Polar residues" evidence="1">
    <location>
        <begin position="205"/>
        <end position="221"/>
    </location>
</feature>
<dbReference type="EMBL" id="QLLG01000271">
    <property type="protein sequence ID" value="RMX64998.1"/>
    <property type="molecule type" value="Genomic_DNA"/>
</dbReference>
<comment type="caution">
    <text evidence="3">The sequence shown here is derived from an EMBL/GenBank/DDBJ whole genome shotgun (WGS) entry which is preliminary data.</text>
</comment>
<accession>A0A3M6VD83</accession>
<feature type="signal peptide" evidence="2">
    <location>
        <begin position="1"/>
        <end position="20"/>
    </location>
</feature>
<feature type="compositionally biased region" description="Acidic residues" evidence="1">
    <location>
        <begin position="310"/>
        <end position="338"/>
    </location>
</feature>
<proteinExistence type="predicted"/>
<evidence type="ECO:0000256" key="2">
    <source>
        <dbReference type="SAM" id="SignalP"/>
    </source>
</evidence>
<evidence type="ECO:0000313" key="3">
    <source>
        <dbReference type="EMBL" id="RMX64998.1"/>
    </source>
</evidence>